<dbReference type="SMART" id="SM01008">
    <property type="entry name" value="Ald_Xan_dh_C"/>
    <property type="match status" value="1"/>
</dbReference>
<dbReference type="GO" id="GO:0005506">
    <property type="term" value="F:iron ion binding"/>
    <property type="evidence" value="ECO:0007669"/>
    <property type="project" value="InterPro"/>
</dbReference>
<dbReference type="Gene3D" id="3.30.365.10">
    <property type="entry name" value="Aldehyde oxidase/xanthine dehydrogenase, molybdopterin binding domain"/>
    <property type="match status" value="4"/>
</dbReference>
<dbReference type="InterPro" id="IPR036856">
    <property type="entry name" value="Ald_Oxase/Xan_DH_a/b_sf"/>
</dbReference>
<name>A0A0U2W9H1_9BACL</name>
<sequence length="780" mass="85139">MDHLKVIGKSIPKKESRDKVTGAAKYTGDRMEAGMLHARMVTSPYAHAAIVKIDTSRAWQIRGVRAILTGEDCDVLTGEEIRDRPVIAKDKVRFFGETVAVVVADSEACALRAALFIDVQYNPLPVVNSPTEALRFDAPLVHEKLGEYDKAPGVVSRPGTNIASIIQIRKGEMEKGWNESNTVIETSVAFVPSDHAAMETRSAVAEIRPDGCIHIETSSQAPFAVKKYMGIYFRIDPGKIIVETPFVGGGYGGKAAIQLELVAYIASKAVGGRKVKIVNTREEDMVTSPGHIGLEATVKLGSSQEGKITAAEIIYRFDGGAYCDKSSDVARAAAADCTGPYAIDNLYCDCLTVYTNHPYASAYRGYGHSELTFAIERAMDALADKLQLDPMELRLRNIVTPGDISPTRNVLNSSNLGDLQECMRRLRTLIEWDDWTVRRVDAYKIRAKGISCSWKNSSMDPDAGSGAIVSFNPDGSMNLECGVVEIGTGTKTVLAQMLAERMRMDPDQIHVRYPIHTQITPEHWKTVASRGTFMAGRAVLKAADDAIRQLLDIAACVLRVDPEDLEVGQGNIFVKADPSVQIAIKDICYGYTYPNGNAIGGQIIGRGHYIQRQMTYLNPETGEGNPGPEWNVAAQAVEIELDTRDYTYKILKAVSVIDAGKVLNPKTAEGQVMGAMSMGLGFANRETFLFDNQGVIGNATLRDYHLFRYGEQPEYVVQFVENPCLEAPFGARALGEHGLIGMPAALASALSRAAGVPLNRLPLFPELVWQTVMEARHDSV</sequence>
<dbReference type="RefSeq" id="WP_062409869.1">
    <property type="nucleotide sequence ID" value="NZ_BJCS01000005.1"/>
</dbReference>
<evidence type="ECO:0000313" key="3">
    <source>
        <dbReference type="EMBL" id="ALS24109.1"/>
    </source>
</evidence>
<dbReference type="Proteomes" id="UP000061660">
    <property type="component" value="Chromosome"/>
</dbReference>
<dbReference type="KEGG" id="pnp:IJ22_37710"/>
<dbReference type="OrthoDB" id="9759099at2"/>
<keyword evidence="2" id="KW-0560">Oxidoreductase</keyword>
<dbReference type="InterPro" id="IPR037165">
    <property type="entry name" value="AldOxase/xan_DH_Mopterin-bd_sf"/>
</dbReference>
<gene>
    <name evidence="3" type="ORF">IJ22_37710</name>
</gene>
<dbReference type="SUPFAM" id="SSF56003">
    <property type="entry name" value="Molybdenum cofactor-binding domain"/>
    <property type="match status" value="1"/>
</dbReference>
<keyword evidence="1" id="KW-0500">Molybdenum</keyword>
<dbReference type="PANTHER" id="PTHR11908:SF132">
    <property type="entry name" value="ALDEHYDE OXIDASE 1-RELATED"/>
    <property type="match status" value="1"/>
</dbReference>
<dbReference type="InterPro" id="IPR016208">
    <property type="entry name" value="Ald_Oxase/xanthine_DH-like"/>
</dbReference>
<dbReference type="GO" id="GO:0016491">
    <property type="term" value="F:oxidoreductase activity"/>
    <property type="evidence" value="ECO:0007669"/>
    <property type="project" value="UniProtKB-KW"/>
</dbReference>
<dbReference type="STRING" id="162209.IJ22_37710"/>
<dbReference type="SUPFAM" id="SSF54665">
    <property type="entry name" value="CO dehydrogenase molybdoprotein N-domain-like"/>
    <property type="match status" value="1"/>
</dbReference>
<dbReference type="AlphaFoldDB" id="A0A0U2W9H1"/>
<dbReference type="Pfam" id="PF02738">
    <property type="entry name" value="MoCoBD_1"/>
    <property type="match status" value="1"/>
</dbReference>
<proteinExistence type="predicted"/>
<dbReference type="Gene3D" id="3.90.1170.50">
    <property type="entry name" value="Aldehyde oxidase/xanthine dehydrogenase, a/b hammerhead"/>
    <property type="match status" value="1"/>
</dbReference>
<organism evidence="3 4">
    <name type="scientific">Paenibacillus naphthalenovorans</name>
    <dbReference type="NCBI Taxonomy" id="162209"/>
    <lineage>
        <taxon>Bacteria</taxon>
        <taxon>Bacillati</taxon>
        <taxon>Bacillota</taxon>
        <taxon>Bacilli</taxon>
        <taxon>Bacillales</taxon>
        <taxon>Paenibacillaceae</taxon>
        <taxon>Paenibacillus</taxon>
    </lineage>
</organism>
<evidence type="ECO:0000256" key="2">
    <source>
        <dbReference type="ARBA" id="ARBA00023002"/>
    </source>
</evidence>
<accession>A0A0U2W9H1</accession>
<reference evidence="4" key="1">
    <citation type="submission" date="2015-12" db="EMBL/GenBank/DDBJ databases">
        <title>Complete genome sequences of two moderately thermophilic Paenibacillus species.</title>
        <authorList>
            <person name="Butler R.III."/>
            <person name="Wang J."/>
            <person name="Stark B.C."/>
            <person name="Pombert J.-F."/>
        </authorList>
    </citation>
    <scope>NUCLEOTIDE SEQUENCE [LARGE SCALE GENOMIC DNA]</scope>
    <source>
        <strain evidence="4">32O-Y</strain>
    </source>
</reference>
<protein>
    <submittedName>
        <fullName evidence="3">Aldehyde oxidase</fullName>
    </submittedName>
</protein>
<dbReference type="EMBL" id="CP013652">
    <property type="protein sequence ID" value="ALS24109.1"/>
    <property type="molecule type" value="Genomic_DNA"/>
</dbReference>
<evidence type="ECO:0000256" key="1">
    <source>
        <dbReference type="ARBA" id="ARBA00022505"/>
    </source>
</evidence>
<dbReference type="PANTHER" id="PTHR11908">
    <property type="entry name" value="XANTHINE DEHYDROGENASE"/>
    <property type="match status" value="1"/>
</dbReference>
<dbReference type="PATRIC" id="fig|162209.4.peg.4017"/>
<dbReference type="Pfam" id="PF01315">
    <property type="entry name" value="Ald_Xan_dh_C"/>
    <property type="match status" value="1"/>
</dbReference>
<dbReference type="InterPro" id="IPR046867">
    <property type="entry name" value="AldOxase/xan_DH_MoCoBD2"/>
</dbReference>
<dbReference type="Pfam" id="PF20256">
    <property type="entry name" value="MoCoBD_2"/>
    <property type="match status" value="1"/>
</dbReference>
<dbReference type="InterPro" id="IPR008274">
    <property type="entry name" value="AldOxase/xan_DH_MoCoBD1"/>
</dbReference>
<dbReference type="InterPro" id="IPR000674">
    <property type="entry name" value="Ald_Oxase/Xan_DH_a/b"/>
</dbReference>
<reference evidence="3 4" key="2">
    <citation type="journal article" date="2016" name="Genome Announc.">
        <title>Complete Genome Sequences of Two Interactive Moderate Thermophiles, Paenibacillus napthalenovorans 32O-Y and Paenibacillus sp. 32O-W.</title>
        <authorList>
            <person name="Butler R.R.III."/>
            <person name="Wang J."/>
            <person name="Stark B.C."/>
            <person name="Pombert J.F."/>
        </authorList>
    </citation>
    <scope>NUCLEOTIDE SEQUENCE [LARGE SCALE GENOMIC DNA]</scope>
    <source>
        <strain evidence="3 4">32O-Y</strain>
    </source>
</reference>
<keyword evidence="4" id="KW-1185">Reference proteome</keyword>
<evidence type="ECO:0000313" key="4">
    <source>
        <dbReference type="Proteomes" id="UP000061660"/>
    </source>
</evidence>